<dbReference type="EMBL" id="CP010552">
    <property type="protein sequence ID" value="ALE52121.1"/>
    <property type="molecule type" value="Genomic_DNA"/>
</dbReference>
<organism evidence="2 3">
    <name type="scientific">Candidatus Thioglobus autotrophicus</name>
    <dbReference type="NCBI Taxonomy" id="1705394"/>
    <lineage>
        <taxon>Bacteria</taxon>
        <taxon>Pseudomonadati</taxon>
        <taxon>Pseudomonadota</taxon>
        <taxon>Gammaproteobacteria</taxon>
        <taxon>Candidatus Pseudothioglobaceae</taxon>
        <taxon>Candidatus Thioglobus</taxon>
    </lineage>
</organism>
<dbReference type="Gene3D" id="1.10.3730.20">
    <property type="match status" value="1"/>
</dbReference>
<accession>A0A0M3TTU7</accession>
<dbReference type="KEGG" id="tho:SP60_02015"/>
<evidence type="ECO:0000313" key="2">
    <source>
        <dbReference type="EMBL" id="ALE52121.1"/>
    </source>
</evidence>
<keyword evidence="3" id="KW-1185">Reference proteome</keyword>
<keyword evidence="1" id="KW-0812">Transmembrane</keyword>
<feature type="transmembrane region" description="Helical" evidence="1">
    <location>
        <begin position="93"/>
        <end position="114"/>
    </location>
</feature>
<dbReference type="STRING" id="1705394.SP60_02015"/>
<dbReference type="AlphaFoldDB" id="A0A0M3TTU7"/>
<proteinExistence type="predicted"/>
<reference evidence="2 3" key="1">
    <citation type="journal article" date="2015" name="Genome Announc.">
        <title>Genome Sequence of 'Candidatus Thioglobus autotrophica' Strain EF1, a Chemoautotroph from the SUP05 Clade of Marine Gammaproteobacteria.</title>
        <authorList>
            <person name="Shah V."/>
            <person name="Morris R.M."/>
        </authorList>
    </citation>
    <scope>NUCLEOTIDE SEQUENCE [LARGE SCALE GENOMIC DNA]</scope>
    <source>
        <strain evidence="2 3">EF1</strain>
    </source>
</reference>
<evidence type="ECO:0000256" key="1">
    <source>
        <dbReference type="SAM" id="Phobius"/>
    </source>
</evidence>
<evidence type="ECO:0008006" key="4">
    <source>
        <dbReference type="Google" id="ProtNLM"/>
    </source>
</evidence>
<dbReference type="Proteomes" id="UP000058020">
    <property type="component" value="Chromosome"/>
</dbReference>
<dbReference type="InterPro" id="IPR037185">
    <property type="entry name" value="EmrE-like"/>
</dbReference>
<name>A0A0M3TTU7_9GAMM</name>
<keyword evidence="1" id="KW-0472">Membrane</keyword>
<evidence type="ECO:0000313" key="3">
    <source>
        <dbReference type="Proteomes" id="UP000058020"/>
    </source>
</evidence>
<protein>
    <recommendedName>
        <fullName evidence="4">EamA domain-containing protein</fullName>
    </recommendedName>
</protein>
<feature type="transmembrane region" description="Helical" evidence="1">
    <location>
        <begin position="40"/>
        <end position="58"/>
    </location>
</feature>
<sequence>MIKYYGILLLSILLTTVVQASLKAISVKYNGSFFDSLFDFKIYFVLLLYGIALVAWFASASKIPFTVLIPANILTIVLGGFIGYFLFGEEFSFYRILAYLIIILGILVLMLDAYKN</sequence>
<feature type="transmembrane region" description="Helical" evidence="1">
    <location>
        <begin position="65"/>
        <end position="87"/>
    </location>
</feature>
<dbReference type="RefSeq" id="WP_053951052.1">
    <property type="nucleotide sequence ID" value="NZ_CP010552.1"/>
</dbReference>
<keyword evidence="1" id="KW-1133">Transmembrane helix</keyword>
<gene>
    <name evidence="2" type="ORF">SP60_02015</name>
</gene>
<dbReference type="SUPFAM" id="SSF103481">
    <property type="entry name" value="Multidrug resistance efflux transporter EmrE"/>
    <property type="match status" value="1"/>
</dbReference>